<proteinExistence type="predicted"/>
<evidence type="ECO:0000313" key="4">
    <source>
        <dbReference type="Proteomes" id="UP001156218"/>
    </source>
</evidence>
<dbReference type="AlphaFoldDB" id="A0A174SHY5"/>
<evidence type="ECO:0000313" key="3">
    <source>
        <dbReference type="Proteomes" id="UP000095541"/>
    </source>
</evidence>
<name>A0A174SHY5_BACT4</name>
<organism evidence="1 3">
    <name type="scientific">Bacteroides thetaiotaomicron</name>
    <dbReference type="NCBI Taxonomy" id="818"/>
    <lineage>
        <taxon>Bacteria</taxon>
        <taxon>Pseudomonadati</taxon>
        <taxon>Bacteroidota</taxon>
        <taxon>Bacteroidia</taxon>
        <taxon>Bacteroidales</taxon>
        <taxon>Bacteroidaceae</taxon>
        <taxon>Bacteroides</taxon>
    </lineage>
</organism>
<dbReference type="RefSeq" id="WP_055218799.1">
    <property type="nucleotide sequence ID" value="NZ_CP083680.1"/>
</dbReference>
<reference evidence="1 3" key="1">
    <citation type="submission" date="2015-09" db="EMBL/GenBank/DDBJ databases">
        <authorList>
            <consortium name="Pathogen Informatics"/>
        </authorList>
    </citation>
    <scope>NUCLEOTIDE SEQUENCE [LARGE SCALE GENOMIC DNA]</scope>
    <source>
        <strain evidence="1 3">2789STDY5834945</strain>
    </source>
</reference>
<protein>
    <submittedName>
        <fullName evidence="2">DUF4304 domain-containing protein</fullName>
    </submittedName>
</protein>
<dbReference type="Pfam" id="PF14137">
    <property type="entry name" value="DUF4304"/>
    <property type="match status" value="1"/>
</dbReference>
<dbReference type="Proteomes" id="UP000095541">
    <property type="component" value="Unassembled WGS sequence"/>
</dbReference>
<evidence type="ECO:0000313" key="2">
    <source>
        <dbReference type="EMBL" id="UYU65131.1"/>
    </source>
</evidence>
<dbReference type="InterPro" id="IPR025412">
    <property type="entry name" value="DUF4304"/>
</dbReference>
<sequence>MKELRKKVMLLLEEKLLEFGFEKKMLNTFVRQLDDNRIQNIGFTFANCGQKYSFYLNPVIGVAYKNVNRLAAQLNNALPFKYPEYVYATISTPLGYLMPENTFKEWKFSNPEDVEKEANSMADAIIEYGLPYLNEFSDEDNLVYGLECDKFHIGEVKYDLLPIFYYLRGNNERALQCIENAIKILGQVHSQEDYEILERLAADNGELYVEDNKSLNAYMIFVENFKRMIGMKSCKGEVLQ</sequence>
<evidence type="ECO:0000313" key="1">
    <source>
        <dbReference type="EMBL" id="CUP96226.1"/>
    </source>
</evidence>
<reference evidence="2 4" key="2">
    <citation type="submission" date="2021-06" db="EMBL/GenBank/DDBJ databases">
        <title>Interrogation of the integrated mobile genetic elements in gut-associated Bacteroides with a consensus prediction approach.</title>
        <authorList>
            <person name="Campbell D.E."/>
            <person name="Leigh J.R."/>
            <person name="Kim T."/>
            <person name="England W."/>
            <person name="Whitaker R.J."/>
            <person name="Degnan P.H."/>
        </authorList>
    </citation>
    <scope>NUCLEOTIDE SEQUENCE [LARGE SCALE GENOMIC DNA]</scope>
    <source>
        <strain evidence="2 4">WAL8669</strain>
    </source>
</reference>
<dbReference type="EMBL" id="CP083680">
    <property type="protein sequence ID" value="UYU65131.1"/>
    <property type="molecule type" value="Genomic_DNA"/>
</dbReference>
<accession>A0A174SHY5</accession>
<gene>
    <name evidence="1" type="ORF">ERS852557_02257</name>
    <name evidence="2" type="ORF">KQP68_16290</name>
</gene>
<dbReference type="Proteomes" id="UP001156218">
    <property type="component" value="Chromosome"/>
</dbReference>
<dbReference type="EMBL" id="CZBI01000003">
    <property type="protein sequence ID" value="CUP96226.1"/>
    <property type="molecule type" value="Genomic_DNA"/>
</dbReference>